<name>A0AAV3JQ16_HELPX</name>
<comment type="caution">
    <text evidence="3">The sequence shown here is derived from an EMBL/GenBank/DDBJ whole genome shotgun (WGS) entry which is preliminary data.</text>
</comment>
<keyword evidence="1" id="KW-1133">Transmembrane helix</keyword>
<feature type="transmembrane region" description="Helical" evidence="1">
    <location>
        <begin position="44"/>
        <end position="64"/>
    </location>
</feature>
<dbReference type="PANTHER" id="PTHR30015:SF6">
    <property type="entry name" value="SLL1429 PROTEIN"/>
    <property type="match status" value="1"/>
</dbReference>
<dbReference type="SUPFAM" id="SSF52980">
    <property type="entry name" value="Restriction endonuclease-like"/>
    <property type="match status" value="1"/>
</dbReference>
<dbReference type="GO" id="GO:0003677">
    <property type="term" value="F:DNA binding"/>
    <property type="evidence" value="ECO:0007669"/>
    <property type="project" value="InterPro"/>
</dbReference>
<dbReference type="InterPro" id="IPR007560">
    <property type="entry name" value="Restrct_endonuc_IV_Mrr"/>
</dbReference>
<feature type="domain" description="Restriction endonuclease type IV Mrr" evidence="2">
    <location>
        <begin position="76"/>
        <end position="184"/>
    </location>
</feature>
<keyword evidence="1" id="KW-0472">Membrane</keyword>
<evidence type="ECO:0000313" key="3">
    <source>
        <dbReference type="EMBL" id="EPZ67526.1"/>
    </source>
</evidence>
<protein>
    <submittedName>
        <fullName evidence="3">Type IV restriction-modification enzyme</fullName>
    </submittedName>
</protein>
<gene>
    <name evidence="3" type="ORF">N199_02475</name>
</gene>
<dbReference type="Proteomes" id="UP000015451">
    <property type="component" value="Unassembled WGS sequence"/>
</dbReference>
<keyword evidence="1" id="KW-0812">Transmembrane</keyword>
<dbReference type="InterPro" id="IPR011856">
    <property type="entry name" value="tRNA_endonuc-like_dom_sf"/>
</dbReference>
<accession>A0AAV3JQ16</accession>
<organism evidence="3 4">
    <name type="scientific">Helicobacter pylori UM038</name>
    <dbReference type="NCBI Taxonomy" id="1352343"/>
    <lineage>
        <taxon>Bacteria</taxon>
        <taxon>Pseudomonadati</taxon>
        <taxon>Campylobacterota</taxon>
        <taxon>Epsilonproteobacteria</taxon>
        <taxon>Campylobacterales</taxon>
        <taxon>Helicobacteraceae</taxon>
        <taxon>Helicobacter</taxon>
    </lineage>
</organism>
<dbReference type="PANTHER" id="PTHR30015">
    <property type="entry name" value="MRR RESTRICTION SYSTEM PROTEIN"/>
    <property type="match status" value="1"/>
</dbReference>
<dbReference type="InterPro" id="IPR052906">
    <property type="entry name" value="Type_IV_Methyl-Rstrct_Enzyme"/>
</dbReference>
<dbReference type="Pfam" id="PF04471">
    <property type="entry name" value="Mrr_cat"/>
    <property type="match status" value="1"/>
</dbReference>
<dbReference type="InterPro" id="IPR011335">
    <property type="entry name" value="Restrct_endonuc-II-like"/>
</dbReference>
<dbReference type="AlphaFoldDB" id="A0AAV3JQ16"/>
<dbReference type="EMBL" id="AUSL01000040">
    <property type="protein sequence ID" value="EPZ67526.1"/>
    <property type="molecule type" value="Genomic_DNA"/>
</dbReference>
<dbReference type="GO" id="GO:0015666">
    <property type="term" value="F:restriction endodeoxyribonuclease activity"/>
    <property type="evidence" value="ECO:0007669"/>
    <property type="project" value="TreeGrafter"/>
</dbReference>
<dbReference type="GO" id="GO:0009307">
    <property type="term" value="P:DNA restriction-modification system"/>
    <property type="evidence" value="ECO:0007669"/>
    <property type="project" value="InterPro"/>
</dbReference>
<sequence>MKKIVFFILVILFSVGIYLAWHVLLEKALELKLATSANDLLLKLLALLGVFSMLVLFQGVISSYKKHQLKRALQKIDAMNGFEFEEYAKIFFTSKGFEVSITQKSGDYGADLIAEKDGIKWAVQAKRYSHKVSPKAIQEVVSSKAYYACEKACVITNSYFTQAAQKLAQANGVLLIDRDEWVRFLGGKPDQFLLITKEDLPHFSHL</sequence>
<evidence type="ECO:0000259" key="2">
    <source>
        <dbReference type="Pfam" id="PF04471"/>
    </source>
</evidence>
<dbReference type="RefSeq" id="WP_021302054.1">
    <property type="nucleotide sequence ID" value="NZ_AUSL01000040.1"/>
</dbReference>
<reference evidence="3 4" key="1">
    <citation type="journal article" date="2013" name="Genome Announc.">
        <title>Multiple genome sequences of Helicobacter pylori strains of diverse disease and antibiotic resistance backgrounds from Malaysia.</title>
        <authorList>
            <person name="Rehvathy V."/>
            <person name="Tan M.H."/>
            <person name="Gunaletchumy S.P."/>
            <person name="Teh X."/>
            <person name="Wang S."/>
            <person name="Baybayan P."/>
            <person name="Singh S."/>
            <person name="Ashby M."/>
            <person name="Kaakoush N.O."/>
            <person name="Mitchell H.M."/>
            <person name="Croft L.J."/>
            <person name="Goh K.L."/>
            <person name="Loke M.F."/>
            <person name="Vadivelu J."/>
        </authorList>
    </citation>
    <scope>NUCLEOTIDE SEQUENCE [LARGE SCALE GENOMIC DNA]</scope>
    <source>
        <strain evidence="3 4">UM038</strain>
    </source>
</reference>
<proteinExistence type="predicted"/>
<feature type="transmembrane region" description="Helical" evidence="1">
    <location>
        <begin position="5"/>
        <end position="24"/>
    </location>
</feature>
<evidence type="ECO:0000256" key="1">
    <source>
        <dbReference type="SAM" id="Phobius"/>
    </source>
</evidence>
<evidence type="ECO:0000313" key="4">
    <source>
        <dbReference type="Proteomes" id="UP000015451"/>
    </source>
</evidence>
<dbReference type="Gene3D" id="3.40.1350.10">
    <property type="match status" value="1"/>
</dbReference>